<dbReference type="AlphaFoldDB" id="A0A344TT58"/>
<dbReference type="KEGG" id="run:DR864_28580"/>
<dbReference type="EMBL" id="CP030851">
    <property type="protein sequence ID" value="AXE21829.1"/>
    <property type="molecule type" value="Genomic_DNA"/>
</dbReference>
<protein>
    <submittedName>
        <fullName evidence="1">Uncharacterized protein</fullName>
    </submittedName>
</protein>
<dbReference type="OrthoDB" id="1024052at2"/>
<dbReference type="Proteomes" id="UP000251993">
    <property type="component" value="Plasmid unnamed1"/>
</dbReference>
<organism evidence="1 2">
    <name type="scientific">Runella rosea</name>
    <dbReference type="NCBI Taxonomy" id="2259595"/>
    <lineage>
        <taxon>Bacteria</taxon>
        <taxon>Pseudomonadati</taxon>
        <taxon>Bacteroidota</taxon>
        <taxon>Cytophagia</taxon>
        <taxon>Cytophagales</taxon>
        <taxon>Spirosomataceae</taxon>
        <taxon>Runella</taxon>
    </lineage>
</organism>
<keyword evidence="1" id="KW-0614">Plasmid</keyword>
<evidence type="ECO:0000313" key="1">
    <source>
        <dbReference type="EMBL" id="AXE21829.1"/>
    </source>
</evidence>
<accession>A0A344TT58</accession>
<dbReference type="Pfam" id="PF17555">
    <property type="entry name" value="TssN"/>
    <property type="match status" value="1"/>
</dbReference>
<gene>
    <name evidence="1" type="ORF">DR864_28580</name>
</gene>
<name>A0A344TT58_9BACT</name>
<keyword evidence="2" id="KW-1185">Reference proteome</keyword>
<reference evidence="1 2" key="1">
    <citation type="submission" date="2018-07" db="EMBL/GenBank/DDBJ databases">
        <title>Genome sequencing of Runella.</title>
        <authorList>
            <person name="Baek M.-G."/>
            <person name="Yi H."/>
        </authorList>
    </citation>
    <scope>NUCLEOTIDE SEQUENCE [LARGE SCALE GENOMIC DNA]</scope>
    <source>
        <strain evidence="1 2">HYN0085</strain>
        <plasmid evidence="1 2">unnamed1</plasmid>
    </source>
</reference>
<proteinExistence type="predicted"/>
<evidence type="ECO:0000313" key="2">
    <source>
        <dbReference type="Proteomes" id="UP000251993"/>
    </source>
</evidence>
<sequence>MPIILPYLFIKSYDYWINIPPLKYRKWQYKSQVSLPVLEPINVIKVNIQFTKIPDESDPVFEGYWVELPSEKDLGTLFHYFIYSHNNRHREHKKDPIHVETGGKKLGWLLYKQNTLEQRIYLNTDLSLTQNNIMNNETIFAQSYSN</sequence>
<dbReference type="InterPro" id="IPR035177">
    <property type="entry name" value="TssN"/>
</dbReference>
<geneLocation type="plasmid" evidence="1 2">
    <name>unnamed1</name>
</geneLocation>